<keyword evidence="2 3" id="KW-0808">Transferase</keyword>
<dbReference type="NCBIfam" id="NF006587">
    <property type="entry name" value="PRK09116.1"/>
    <property type="match status" value="1"/>
</dbReference>
<sequence>MLMRVFVTGMGMVSAFGKDWAQIKAKFELGKNAVKFMSEWDRYADLNTRLAAPIIGYEHPKEWDRKQLRSLGRVSMFSVEAAGLALKDAGLMEGEKIDESVQDGRLGVACGSSTGSTESILAMARLLDSGENECNANTYIKMMPHTTAANIALFYSLKGRIIPTSSACTSGSHAIGYAYESIKSGKIDMMLAGGAEELCPSEAYVFDTLYATSVKNKTPEISPSPFDAGRDGLVLGEGAGVVLLESEESAMRRGAKIYAEVMGFGSNCDGTHVTRPQSATMKAAMQLALKDANLAPENIGYINAHATATKFGDIAESWATNELFGSKIAISSLKSYLGHTLGACGGLEAIFSIMMMREGRFFPTINLTHIDKECAPLFYLTEQTAINTDFVMSNNFAFGGVNTSLIFKKI</sequence>
<dbReference type="PANTHER" id="PTHR11712:SF325">
    <property type="entry name" value="3-OXOACYL-(ACYL-CARRIER-PROTEIN) SYNTHASE II FABF"/>
    <property type="match status" value="1"/>
</dbReference>
<dbReference type="Pfam" id="PF00109">
    <property type="entry name" value="ketoacyl-synt"/>
    <property type="match status" value="1"/>
</dbReference>
<evidence type="ECO:0000256" key="1">
    <source>
        <dbReference type="ARBA" id="ARBA00008467"/>
    </source>
</evidence>
<dbReference type="SMART" id="SM00825">
    <property type="entry name" value="PKS_KS"/>
    <property type="match status" value="1"/>
</dbReference>
<dbReference type="HOGENOM" id="CLU_000022_69_2_7"/>
<dbReference type="InterPro" id="IPR014030">
    <property type="entry name" value="Ketoacyl_synth_N"/>
</dbReference>
<dbReference type="EMBL" id="CP000767">
    <property type="protein sequence ID" value="EAU00932.2"/>
    <property type="molecule type" value="Genomic_DNA"/>
</dbReference>
<dbReference type="GO" id="GO:0006633">
    <property type="term" value="P:fatty acid biosynthetic process"/>
    <property type="evidence" value="ECO:0007669"/>
    <property type="project" value="InterPro"/>
</dbReference>
<dbReference type="InterPro" id="IPR016039">
    <property type="entry name" value="Thiolase-like"/>
</dbReference>
<dbReference type="PANTHER" id="PTHR11712">
    <property type="entry name" value="POLYKETIDE SYNTHASE-RELATED"/>
    <property type="match status" value="1"/>
</dbReference>
<dbReference type="CDD" id="cd00834">
    <property type="entry name" value="KAS_I_II"/>
    <property type="match status" value="1"/>
</dbReference>
<dbReference type="STRING" id="360105.CCV52592_1163"/>
<protein>
    <submittedName>
        <fullName evidence="5">3-oxoacyl-[acp] synthase II</fullName>
    </submittedName>
</protein>
<name>A7GX12_CAMC5</name>
<dbReference type="InterPro" id="IPR020841">
    <property type="entry name" value="PKS_Beta-ketoAc_synthase_dom"/>
</dbReference>
<dbReference type="InterPro" id="IPR014031">
    <property type="entry name" value="Ketoacyl_synth_C"/>
</dbReference>
<evidence type="ECO:0000313" key="5">
    <source>
        <dbReference type="EMBL" id="EAU00932.2"/>
    </source>
</evidence>
<dbReference type="Proteomes" id="UP000006380">
    <property type="component" value="Chromosome"/>
</dbReference>
<proteinExistence type="inferred from homology"/>
<dbReference type="SUPFAM" id="SSF53901">
    <property type="entry name" value="Thiolase-like"/>
    <property type="match status" value="2"/>
</dbReference>
<dbReference type="AlphaFoldDB" id="A7GX12"/>
<dbReference type="Gene3D" id="3.40.47.10">
    <property type="match status" value="1"/>
</dbReference>
<evidence type="ECO:0000313" key="6">
    <source>
        <dbReference type="Proteomes" id="UP000006380"/>
    </source>
</evidence>
<feature type="domain" description="Ketosynthase family 3 (KS3)" evidence="4">
    <location>
        <begin position="2"/>
        <end position="409"/>
    </location>
</feature>
<accession>A7GX12</accession>
<reference evidence="5" key="1">
    <citation type="submission" date="2016-07" db="EMBL/GenBank/DDBJ databases">
        <title>Comparative genomics of the Campylobacter concisus group.</title>
        <authorList>
            <person name="Miller W.G."/>
            <person name="Yee E."/>
            <person name="Chapman M.H."/>
            <person name="Huynh S."/>
            <person name="Bono J.L."/>
            <person name="On S.L.W."/>
            <person name="StLeger J."/>
            <person name="Foster G."/>
            <person name="Parker C.T."/>
        </authorList>
    </citation>
    <scope>NUCLEOTIDE SEQUENCE</scope>
    <source>
        <strain evidence="5">525.92</strain>
    </source>
</reference>
<evidence type="ECO:0000256" key="3">
    <source>
        <dbReference type="RuleBase" id="RU003694"/>
    </source>
</evidence>
<evidence type="ECO:0000256" key="2">
    <source>
        <dbReference type="ARBA" id="ARBA00022679"/>
    </source>
</evidence>
<dbReference type="PROSITE" id="PS52004">
    <property type="entry name" value="KS3_2"/>
    <property type="match status" value="1"/>
</dbReference>
<dbReference type="Pfam" id="PF02801">
    <property type="entry name" value="Ketoacyl-synt_C"/>
    <property type="match status" value="1"/>
</dbReference>
<dbReference type="InterPro" id="IPR000794">
    <property type="entry name" value="Beta-ketoacyl_synthase"/>
</dbReference>
<dbReference type="PROSITE" id="PS00606">
    <property type="entry name" value="KS3_1"/>
    <property type="match status" value="1"/>
</dbReference>
<gene>
    <name evidence="5" type="ORF">CCV52592_1163</name>
</gene>
<dbReference type="InterPro" id="IPR018201">
    <property type="entry name" value="Ketoacyl_synth_AS"/>
</dbReference>
<evidence type="ECO:0000259" key="4">
    <source>
        <dbReference type="PROSITE" id="PS52004"/>
    </source>
</evidence>
<comment type="similarity">
    <text evidence="1 3">Belongs to the thiolase-like superfamily. Beta-ketoacyl-ACP synthases family.</text>
</comment>
<keyword evidence="6" id="KW-1185">Reference proteome</keyword>
<dbReference type="GO" id="GO:0004315">
    <property type="term" value="F:3-oxoacyl-[acyl-carrier-protein] synthase activity"/>
    <property type="evidence" value="ECO:0007669"/>
    <property type="project" value="InterPro"/>
</dbReference>
<dbReference type="GO" id="GO:0005829">
    <property type="term" value="C:cytosol"/>
    <property type="evidence" value="ECO:0007669"/>
    <property type="project" value="TreeGrafter"/>
</dbReference>
<dbReference type="KEGG" id="ccv:CCV52592_1163"/>
<organism evidence="5 6">
    <name type="scientific">Campylobacter curvus (strain 525.92)</name>
    <dbReference type="NCBI Taxonomy" id="360105"/>
    <lineage>
        <taxon>Bacteria</taxon>
        <taxon>Pseudomonadati</taxon>
        <taxon>Campylobacterota</taxon>
        <taxon>Epsilonproteobacteria</taxon>
        <taxon>Campylobacterales</taxon>
        <taxon>Campylobacteraceae</taxon>
        <taxon>Campylobacter</taxon>
    </lineage>
</organism>